<name>M3CBE0_SPHMS</name>
<dbReference type="InterPro" id="IPR027268">
    <property type="entry name" value="Peptidase_M4/M1_CTD_sf"/>
</dbReference>
<dbReference type="Gene3D" id="1.10.390.10">
    <property type="entry name" value="Neutral Protease Domain 2"/>
    <property type="match status" value="1"/>
</dbReference>
<dbReference type="STRING" id="692275.M3CBE0"/>
<organism evidence="1 2">
    <name type="scientific">Sphaerulina musiva (strain SO2202)</name>
    <name type="common">Poplar stem canker fungus</name>
    <name type="synonym">Septoria musiva</name>
    <dbReference type="NCBI Taxonomy" id="692275"/>
    <lineage>
        <taxon>Eukaryota</taxon>
        <taxon>Fungi</taxon>
        <taxon>Dikarya</taxon>
        <taxon>Ascomycota</taxon>
        <taxon>Pezizomycotina</taxon>
        <taxon>Dothideomycetes</taxon>
        <taxon>Dothideomycetidae</taxon>
        <taxon>Mycosphaerellales</taxon>
        <taxon>Mycosphaerellaceae</taxon>
        <taxon>Sphaerulina</taxon>
    </lineage>
</organism>
<evidence type="ECO:0008006" key="3">
    <source>
        <dbReference type="Google" id="ProtNLM"/>
    </source>
</evidence>
<dbReference type="OrthoDB" id="626167at2759"/>
<accession>M3CBE0</accession>
<protein>
    <recommendedName>
        <fullName evidence="3">Peptidase M61 catalytic domain-containing protein</fullName>
    </recommendedName>
</protein>
<dbReference type="GeneID" id="27904902"/>
<dbReference type="HOGENOM" id="CLU_024392_1_0_1"/>
<dbReference type="RefSeq" id="XP_016757868.1">
    <property type="nucleotide sequence ID" value="XM_016907765.1"/>
</dbReference>
<dbReference type="EMBL" id="KB456268">
    <property type="protein sequence ID" value="EMF09747.1"/>
    <property type="molecule type" value="Genomic_DNA"/>
</dbReference>
<dbReference type="eggNOG" id="ENOG502RV9C">
    <property type="taxonomic scope" value="Eukaryota"/>
</dbReference>
<keyword evidence="2" id="KW-1185">Reference proteome</keyword>
<dbReference type="OMA" id="YDRGMLY"/>
<dbReference type="Proteomes" id="UP000016931">
    <property type="component" value="Unassembled WGS sequence"/>
</dbReference>
<sequence>MATQQPSLIGLHLTPHFDNEGASALSVRLHIASPNITAHQPAFSFWLFNVNVPGPGLSEEDIEAEDEEGPLQVEFQNVPAVGDQQSQHWCLSRDTVGELVLSYTVHPRLVTKHTPLGARVDLRRDQGGLMGSPEWFLPRYLSDSEHTLAVEWSVPADAPANTRYVWSYGEGPGPHTRIGSVQTLSSTVFMVGPIQSYPEVPNDAYPSTSYWFGPLLPNLQSMVEYSAELYPKMAAHFDDLGQTYRVFFRKSLFGFGGTGFSASYVVEYEESTKNESEWSLIRLSTHEMVHSFATLSLEENEEYDNAWYSEGIAEFYASVLPYRFGMRDKEFALKSTNIQTQCYYTSPRIHMRMIDAAKEFFYDWYAEWISYKRGNAYLILIDCILRQATGRFGIETNSPLDDIVIDICRRARGGQVVRSEDWLCYLDQYSDSTNGFPFREHFKAMLEGEMIDLSRAFLGSPEDSFSRCDIRILDYGLDRNSFRTWTVTGVQKESAAYAAGLRDGWKILSASSYNDSLENPDVKLRMRVKDDEGQEKTIEYLPRRPEKAVCYQIEYKQD</sequence>
<gene>
    <name evidence="1" type="ORF">SEPMUDRAFT_158034</name>
</gene>
<proteinExistence type="predicted"/>
<evidence type="ECO:0000313" key="1">
    <source>
        <dbReference type="EMBL" id="EMF09747.1"/>
    </source>
</evidence>
<reference evidence="1 2" key="1">
    <citation type="journal article" date="2012" name="PLoS Pathog.">
        <title>Diverse lifestyles and strategies of plant pathogenesis encoded in the genomes of eighteen Dothideomycetes fungi.</title>
        <authorList>
            <person name="Ohm R.A."/>
            <person name="Feau N."/>
            <person name="Henrissat B."/>
            <person name="Schoch C.L."/>
            <person name="Horwitz B.A."/>
            <person name="Barry K.W."/>
            <person name="Condon B.J."/>
            <person name="Copeland A.C."/>
            <person name="Dhillon B."/>
            <person name="Glaser F."/>
            <person name="Hesse C.N."/>
            <person name="Kosti I."/>
            <person name="LaButti K."/>
            <person name="Lindquist E.A."/>
            <person name="Lucas S."/>
            <person name="Salamov A.A."/>
            <person name="Bradshaw R.E."/>
            <person name="Ciuffetti L."/>
            <person name="Hamelin R.C."/>
            <person name="Kema G.H.J."/>
            <person name="Lawrence C."/>
            <person name="Scott J.A."/>
            <person name="Spatafora J.W."/>
            <person name="Turgeon B.G."/>
            <person name="de Wit P.J.G.M."/>
            <person name="Zhong S."/>
            <person name="Goodwin S.B."/>
            <person name="Grigoriev I.V."/>
        </authorList>
    </citation>
    <scope>NUCLEOTIDE SEQUENCE [LARGE SCALE GENOMIC DNA]</scope>
    <source>
        <strain evidence="1 2">SO2202</strain>
    </source>
</reference>
<evidence type="ECO:0000313" key="2">
    <source>
        <dbReference type="Proteomes" id="UP000016931"/>
    </source>
</evidence>
<dbReference type="AlphaFoldDB" id="M3CBE0"/>